<feature type="transmembrane region" description="Helical" evidence="7">
    <location>
        <begin position="48"/>
        <end position="68"/>
    </location>
</feature>
<sequence length="324" mass="36937">MTTRLRAQNTIPMKRAHMQNQIDFDQRQCDNDEIELADLFLVLWKRKWIIFAITIVTTVAVVIISFMLPKIYYVNAIIESGRNADGNLVTPPQEIAEIINSGAYDRNILKALAIPGDQMPKVNASIPKLTDMVNISLESSDPQLAKKIISELLNKISAVIQEKQAILVQKTKIQIKKVMLDRNMLKENVIQTKKQAAESKAKIDDLEKKKLEALNTRNRDALTVFLYTNEIRNGQVYLNNLNDKVAELEQRYQKTSLTLENLRLELENIKSTVIIKEPTIPEKHIKPNKKLIVVLTFVASFMVAVFLAFLLEIVGKVKQMEKGE</sequence>
<feature type="domain" description="Polysaccharide chain length determinant N-terminal" evidence="8">
    <location>
        <begin position="32"/>
        <end position="85"/>
    </location>
</feature>
<protein>
    <recommendedName>
        <fullName evidence="8">Polysaccharide chain length determinant N-terminal domain-containing protein</fullName>
    </recommendedName>
</protein>
<evidence type="ECO:0000256" key="1">
    <source>
        <dbReference type="ARBA" id="ARBA00004651"/>
    </source>
</evidence>
<keyword evidence="3 7" id="KW-0812">Transmembrane</keyword>
<keyword evidence="6" id="KW-0175">Coiled coil</keyword>
<dbReference type="InterPro" id="IPR003856">
    <property type="entry name" value="LPS_length_determ_N"/>
</dbReference>
<proteinExistence type="predicted"/>
<organism evidence="9 10">
    <name type="scientific">Desulfobacter hydrogenophilus</name>
    <dbReference type="NCBI Taxonomy" id="2291"/>
    <lineage>
        <taxon>Bacteria</taxon>
        <taxon>Pseudomonadati</taxon>
        <taxon>Thermodesulfobacteriota</taxon>
        <taxon>Desulfobacteria</taxon>
        <taxon>Desulfobacterales</taxon>
        <taxon>Desulfobacteraceae</taxon>
        <taxon>Desulfobacter</taxon>
    </lineage>
</organism>
<dbReference type="EMBL" id="CP036313">
    <property type="protein sequence ID" value="QBH15453.1"/>
    <property type="molecule type" value="Genomic_DNA"/>
</dbReference>
<dbReference type="Pfam" id="PF02706">
    <property type="entry name" value="Wzz"/>
    <property type="match status" value="1"/>
</dbReference>
<dbReference type="PANTHER" id="PTHR32309:SF13">
    <property type="entry name" value="FERRIC ENTEROBACTIN TRANSPORT PROTEIN FEPE"/>
    <property type="match status" value="1"/>
</dbReference>
<evidence type="ECO:0000313" key="9">
    <source>
        <dbReference type="EMBL" id="QBH15453.1"/>
    </source>
</evidence>
<evidence type="ECO:0000259" key="8">
    <source>
        <dbReference type="Pfam" id="PF02706"/>
    </source>
</evidence>
<keyword evidence="2" id="KW-1003">Cell membrane</keyword>
<reference evidence="9 10" key="1">
    <citation type="submission" date="2019-02" db="EMBL/GenBank/DDBJ databases">
        <title>Complete genome sequence of Desulfobacter hydrogenophilus AcRS1.</title>
        <authorList>
            <person name="Marietou A."/>
            <person name="Lund M.B."/>
            <person name="Marshall I.P.G."/>
            <person name="Schreiber L."/>
            <person name="Jorgensen B."/>
        </authorList>
    </citation>
    <scope>NUCLEOTIDE SEQUENCE [LARGE SCALE GENOMIC DNA]</scope>
    <source>
        <strain evidence="9 10">AcRS1</strain>
    </source>
</reference>
<name>A0ABX5RKJ1_9BACT</name>
<evidence type="ECO:0000256" key="4">
    <source>
        <dbReference type="ARBA" id="ARBA00022989"/>
    </source>
</evidence>
<evidence type="ECO:0000313" key="10">
    <source>
        <dbReference type="Proteomes" id="UP000293902"/>
    </source>
</evidence>
<keyword evidence="4 7" id="KW-1133">Transmembrane helix</keyword>
<dbReference type="Proteomes" id="UP000293902">
    <property type="component" value="Chromosome"/>
</dbReference>
<evidence type="ECO:0000256" key="6">
    <source>
        <dbReference type="SAM" id="Coils"/>
    </source>
</evidence>
<feature type="coiled-coil region" evidence="6">
    <location>
        <begin position="189"/>
        <end position="272"/>
    </location>
</feature>
<accession>A0ABX5RKJ1</accession>
<dbReference type="InterPro" id="IPR050445">
    <property type="entry name" value="Bact_polysacc_biosynth/exp"/>
</dbReference>
<evidence type="ECO:0000256" key="7">
    <source>
        <dbReference type="SAM" id="Phobius"/>
    </source>
</evidence>
<evidence type="ECO:0000256" key="5">
    <source>
        <dbReference type="ARBA" id="ARBA00023136"/>
    </source>
</evidence>
<feature type="transmembrane region" description="Helical" evidence="7">
    <location>
        <begin position="291"/>
        <end position="311"/>
    </location>
</feature>
<keyword evidence="5 7" id="KW-0472">Membrane</keyword>
<gene>
    <name evidence="9" type="ORF">EYB58_22670</name>
</gene>
<comment type="subcellular location">
    <subcellularLocation>
        <location evidence="1">Cell membrane</location>
        <topology evidence="1">Multi-pass membrane protein</topology>
    </subcellularLocation>
</comment>
<evidence type="ECO:0000256" key="3">
    <source>
        <dbReference type="ARBA" id="ARBA00022692"/>
    </source>
</evidence>
<evidence type="ECO:0000256" key="2">
    <source>
        <dbReference type="ARBA" id="ARBA00022475"/>
    </source>
</evidence>
<dbReference type="PANTHER" id="PTHR32309">
    <property type="entry name" value="TYROSINE-PROTEIN KINASE"/>
    <property type="match status" value="1"/>
</dbReference>
<keyword evidence="10" id="KW-1185">Reference proteome</keyword>